<gene>
    <name evidence="1" type="ORF">Saso_40500</name>
</gene>
<evidence type="ECO:0008006" key="3">
    <source>
        <dbReference type="Google" id="ProtNLM"/>
    </source>
</evidence>
<reference evidence="2" key="1">
    <citation type="submission" date="2023-07" db="EMBL/GenBank/DDBJ databases">
        <title>Whole genome shotgun sequence of Streptomyces cacaoi subsp. asoensis NBRC 13813.</title>
        <authorList>
            <person name="Komaki H."/>
            <person name="Tamura T."/>
        </authorList>
    </citation>
    <scope>NUCLEOTIDE SEQUENCE [LARGE SCALE GENOMIC DNA]</scope>
    <source>
        <strain evidence="2">NBRC 13813</strain>
    </source>
</reference>
<accession>A0ABQ3S301</accession>
<proteinExistence type="predicted"/>
<organism evidence="1 2">
    <name type="scientific">Streptomyces asoensis</name>
    <dbReference type="NCBI Taxonomy" id="249586"/>
    <lineage>
        <taxon>Bacteria</taxon>
        <taxon>Bacillati</taxon>
        <taxon>Actinomycetota</taxon>
        <taxon>Actinomycetes</taxon>
        <taxon>Kitasatosporales</taxon>
        <taxon>Streptomycetaceae</taxon>
        <taxon>Streptomyces</taxon>
    </lineage>
</organism>
<name>A0ABQ3S301_9ACTN</name>
<sequence length="81" mass="8951">MICSIDSSISFARVPLRIASFAFSVSMDALSSTRIALTFLGRRTWIVQCPEYSRSTRIARFEQRLGEHSGTGRPGVSRTGP</sequence>
<keyword evidence="2" id="KW-1185">Reference proteome</keyword>
<dbReference type="Proteomes" id="UP000649259">
    <property type="component" value="Unassembled WGS sequence"/>
</dbReference>
<evidence type="ECO:0000313" key="2">
    <source>
        <dbReference type="Proteomes" id="UP000649259"/>
    </source>
</evidence>
<comment type="caution">
    <text evidence="1">The sequence shown here is derived from an EMBL/GenBank/DDBJ whole genome shotgun (WGS) entry which is preliminary data.</text>
</comment>
<evidence type="ECO:0000313" key="1">
    <source>
        <dbReference type="EMBL" id="GHI62400.1"/>
    </source>
</evidence>
<protein>
    <recommendedName>
        <fullName evidence="3">Secreted protein</fullName>
    </recommendedName>
</protein>
<dbReference type="EMBL" id="BNEB01000003">
    <property type="protein sequence ID" value="GHI62400.1"/>
    <property type="molecule type" value="Genomic_DNA"/>
</dbReference>